<dbReference type="AlphaFoldDB" id="A0A916VCM4"/>
<comment type="caution">
    <text evidence="2">The sequence shown here is derived from an EMBL/GenBank/DDBJ whole genome shotgun (WGS) entry which is preliminary data.</text>
</comment>
<evidence type="ECO:0000256" key="1">
    <source>
        <dbReference type="SAM" id="Coils"/>
    </source>
</evidence>
<feature type="coiled-coil region" evidence="1">
    <location>
        <begin position="397"/>
        <end position="424"/>
    </location>
</feature>
<accession>A0A916VCM4</accession>
<name>A0A916VCM4_9FIRM</name>
<dbReference type="RefSeq" id="WP_201309950.1">
    <property type="nucleotide sequence ID" value="NZ_BLYI01000009.1"/>
</dbReference>
<dbReference type="SUPFAM" id="SSF53850">
    <property type="entry name" value="Periplasmic binding protein-like II"/>
    <property type="match status" value="1"/>
</dbReference>
<dbReference type="Pfam" id="PF01547">
    <property type="entry name" value="SBP_bac_1"/>
    <property type="match status" value="1"/>
</dbReference>
<dbReference type="Proteomes" id="UP000613208">
    <property type="component" value="Unassembled WGS sequence"/>
</dbReference>
<dbReference type="InterPro" id="IPR050490">
    <property type="entry name" value="Bact_solute-bd_prot1"/>
</dbReference>
<dbReference type="Gene3D" id="3.40.190.10">
    <property type="entry name" value="Periplasmic binding protein-like II"/>
    <property type="match status" value="1"/>
</dbReference>
<organism evidence="2 3">
    <name type="scientific">Anaerostipes butyraticus</name>
    <dbReference type="NCBI Taxonomy" id="645466"/>
    <lineage>
        <taxon>Bacteria</taxon>
        <taxon>Bacillati</taxon>
        <taxon>Bacillota</taxon>
        <taxon>Clostridia</taxon>
        <taxon>Lachnospirales</taxon>
        <taxon>Lachnospiraceae</taxon>
        <taxon>Anaerostipes</taxon>
    </lineage>
</organism>
<reference evidence="2" key="1">
    <citation type="submission" date="2020-06" db="EMBL/GenBank/DDBJ databases">
        <title>Characterization of fructooligosaccharide metabolism and fructooligosaccharide-degrading enzymes in human commensal butyrate producers.</title>
        <authorList>
            <person name="Tanno H."/>
            <person name="Fujii T."/>
            <person name="Hirano K."/>
            <person name="Maeno S."/>
            <person name="Tonozuka T."/>
            <person name="Sakamoto M."/>
            <person name="Ohkuma M."/>
            <person name="Tochio T."/>
            <person name="Endo A."/>
        </authorList>
    </citation>
    <scope>NUCLEOTIDE SEQUENCE</scope>
    <source>
        <strain evidence="2">JCM 17466</strain>
    </source>
</reference>
<keyword evidence="1" id="KW-0175">Coiled coil</keyword>
<proteinExistence type="predicted"/>
<keyword evidence="3" id="KW-1185">Reference proteome</keyword>
<dbReference type="InterPro" id="IPR006059">
    <property type="entry name" value="SBP"/>
</dbReference>
<dbReference type="PANTHER" id="PTHR43649">
    <property type="entry name" value="ARABINOSE-BINDING PROTEIN-RELATED"/>
    <property type="match status" value="1"/>
</dbReference>
<sequence length="438" mass="50690">MSKMAVWWKRLIIAGLLLSIAGIFLIVAPKEEKVTLTFGMFAGNQWDVPDDDCYKIIDETIEEFEKKYPNIEIKYDSGILKEDYSEDLSQKALKGELPDVFMVLPEDFNIFSSIGVLKNLDSFIKSDAGFDPDAYYEGSYDAGEFNGSQYALPYESVPTLMFVNKTLLQKEGIKMPENQWTWDDFYKICQKVTKDTDGDGRIDQFGVYNYDWKDAVFSNGGRLFNQAGTECNITADAVENAILFTRKIKELSGYQNPTSNDFDTGKIAFRPMKFSEFRTYKPYPWKINKYFEFQWDCIRLPAGPDGKNETSMDHLLMGISSETKNDEMAWEFLKMLTYNKNTQQKLFQYSQGISPLKEVTDSEETEKIFREDMGEDTVVKVELLNEVMEQAVETQKFRKYDTALQFLDNEVDRLMENDENFDENILNIKGQADEMLNE</sequence>
<dbReference type="PANTHER" id="PTHR43649:SF12">
    <property type="entry name" value="DIACETYLCHITOBIOSE BINDING PROTEIN DASA"/>
    <property type="match status" value="1"/>
</dbReference>
<gene>
    <name evidence="2" type="ORF">ANBU17_05650</name>
</gene>
<protein>
    <submittedName>
        <fullName evidence="2">Sugar ABC transporter substrate-binding protein</fullName>
    </submittedName>
</protein>
<dbReference type="EMBL" id="BLYI01000009">
    <property type="protein sequence ID" value="GFO84218.1"/>
    <property type="molecule type" value="Genomic_DNA"/>
</dbReference>
<evidence type="ECO:0000313" key="3">
    <source>
        <dbReference type="Proteomes" id="UP000613208"/>
    </source>
</evidence>
<evidence type="ECO:0000313" key="2">
    <source>
        <dbReference type="EMBL" id="GFO84218.1"/>
    </source>
</evidence>